<proteinExistence type="predicted"/>
<evidence type="ECO:0000313" key="2">
    <source>
        <dbReference type="Proteomes" id="UP000254912"/>
    </source>
</evidence>
<accession>A0A288Q789</accession>
<dbReference type="InterPro" id="IPR013830">
    <property type="entry name" value="SGNH_hydro"/>
</dbReference>
<dbReference type="Pfam" id="PF13472">
    <property type="entry name" value="Lipase_GDSL_2"/>
    <property type="match status" value="1"/>
</dbReference>
<dbReference type="AlphaFoldDB" id="A0A288Q789"/>
<name>A0A288Q789_9LACO</name>
<dbReference type="Proteomes" id="UP000254912">
    <property type="component" value="Unassembled WGS sequence"/>
</dbReference>
<dbReference type="CDD" id="cd00229">
    <property type="entry name" value="SGNH_hydrolase"/>
    <property type="match status" value="1"/>
</dbReference>
<keyword evidence="2" id="KW-1185">Reference proteome</keyword>
<dbReference type="KEGG" id="wso:WSWS_01524"/>
<sequence length="242" mass="28052">MALTPIRVWEYPNGRGLLSRLMNHERMLVFGDSIVAGQELVRGETPYRDLVYARQAAYKLGVYAYKNLAETGVGQFKGRHDLDKQRGWVYTFSNVIDHHKRDIVKSSLIVIAYGNNDWKQYNTDNTTHTLDEVKHELSENINKIRRINKKSEIIGVLETKAFRKGKDAWDMLGPNGFSYGDMVNAYIEVYKQEGVHIFDMREYGIGETIEEYVDDRDHFTKEVHGRLGDALVSFIRDEKLKE</sequence>
<dbReference type="InterPro" id="IPR036514">
    <property type="entry name" value="SGNH_hydro_sf"/>
</dbReference>
<dbReference type="Gene3D" id="3.40.50.1110">
    <property type="entry name" value="SGNH hydrolase"/>
    <property type="match status" value="1"/>
</dbReference>
<protein>
    <submittedName>
        <fullName evidence="1">Lysophospholipase L1-like esterase</fullName>
    </submittedName>
</protein>
<evidence type="ECO:0000313" key="1">
    <source>
        <dbReference type="EMBL" id="RDL01117.1"/>
    </source>
</evidence>
<comment type="caution">
    <text evidence="1">The sequence shown here is derived from an EMBL/GenBank/DDBJ whole genome shotgun (WGS) entry which is preliminary data.</text>
</comment>
<gene>
    <name evidence="1" type="ORF">DFP99_1588</name>
</gene>
<organism evidence="1 2">
    <name type="scientific">Weissella soli</name>
    <dbReference type="NCBI Taxonomy" id="155866"/>
    <lineage>
        <taxon>Bacteria</taxon>
        <taxon>Bacillati</taxon>
        <taxon>Bacillota</taxon>
        <taxon>Bacilli</taxon>
        <taxon>Lactobacillales</taxon>
        <taxon>Lactobacillaceae</taxon>
        <taxon>Weissella</taxon>
    </lineage>
</organism>
<dbReference type="SUPFAM" id="SSF52266">
    <property type="entry name" value="SGNH hydrolase"/>
    <property type="match status" value="1"/>
</dbReference>
<reference evidence="1 2" key="1">
    <citation type="submission" date="2018-07" db="EMBL/GenBank/DDBJ databases">
        <title>Genomic Encyclopedia of Type Strains, Phase III (KMG-III): the genomes of soil and plant-associated and newly described type strains.</title>
        <authorList>
            <person name="Whitman W."/>
        </authorList>
    </citation>
    <scope>NUCLEOTIDE SEQUENCE [LARGE SCALE GENOMIC DNA]</scope>
    <source>
        <strain evidence="1 2">CECT 7031</strain>
    </source>
</reference>
<dbReference type="EMBL" id="QRAS01000005">
    <property type="protein sequence ID" value="RDL01117.1"/>
    <property type="molecule type" value="Genomic_DNA"/>
</dbReference>